<sequence>MPAVENPLNAGILFKNTAMTNLSYSCINGRGDKEEIQEYVNLVGESCAES</sequence>
<proteinExistence type="predicted"/>
<evidence type="ECO:0000313" key="1">
    <source>
        <dbReference type="EMBL" id="CAG7683354.1"/>
    </source>
</evidence>
<organism evidence="1 2">
    <name type="scientific">Allacma fusca</name>
    <dbReference type="NCBI Taxonomy" id="39272"/>
    <lineage>
        <taxon>Eukaryota</taxon>
        <taxon>Metazoa</taxon>
        <taxon>Ecdysozoa</taxon>
        <taxon>Arthropoda</taxon>
        <taxon>Hexapoda</taxon>
        <taxon>Collembola</taxon>
        <taxon>Symphypleona</taxon>
        <taxon>Sminthuridae</taxon>
        <taxon>Allacma</taxon>
    </lineage>
</organism>
<evidence type="ECO:0000313" key="2">
    <source>
        <dbReference type="Proteomes" id="UP000708208"/>
    </source>
</evidence>
<dbReference type="EMBL" id="CAJVCH010017339">
    <property type="protein sequence ID" value="CAG7683354.1"/>
    <property type="molecule type" value="Genomic_DNA"/>
</dbReference>
<reference evidence="1" key="1">
    <citation type="submission" date="2021-06" db="EMBL/GenBank/DDBJ databases">
        <authorList>
            <person name="Hodson N. C."/>
            <person name="Mongue J. A."/>
            <person name="Jaron S. K."/>
        </authorList>
    </citation>
    <scope>NUCLEOTIDE SEQUENCE</scope>
</reference>
<comment type="caution">
    <text evidence="1">The sequence shown here is derived from an EMBL/GenBank/DDBJ whole genome shotgun (WGS) entry which is preliminary data.</text>
</comment>
<feature type="non-terminal residue" evidence="1">
    <location>
        <position position="1"/>
    </location>
</feature>
<name>A0A8J2NKQ3_9HEXA</name>
<protein>
    <submittedName>
        <fullName evidence="1">Uncharacterized protein</fullName>
    </submittedName>
</protein>
<dbReference type="Proteomes" id="UP000708208">
    <property type="component" value="Unassembled WGS sequence"/>
</dbReference>
<accession>A0A8J2NKQ3</accession>
<gene>
    <name evidence="1" type="ORF">AFUS01_LOCUS2947</name>
</gene>
<dbReference type="AlphaFoldDB" id="A0A8J2NKQ3"/>
<keyword evidence="2" id="KW-1185">Reference proteome</keyword>